<dbReference type="EMBL" id="JAFNEN010000153">
    <property type="protein sequence ID" value="KAG8191711.1"/>
    <property type="molecule type" value="Genomic_DNA"/>
</dbReference>
<evidence type="ECO:0000256" key="4">
    <source>
        <dbReference type="ARBA" id="ARBA00022737"/>
    </source>
</evidence>
<dbReference type="SMART" id="SM00408">
    <property type="entry name" value="IGc2"/>
    <property type="match status" value="3"/>
</dbReference>
<dbReference type="PROSITE" id="PS50835">
    <property type="entry name" value="IG_LIKE"/>
    <property type="match status" value="3"/>
</dbReference>
<dbReference type="InterPro" id="IPR051170">
    <property type="entry name" value="Neural/epithelial_adhesion"/>
</dbReference>
<dbReference type="SMART" id="SM00409">
    <property type="entry name" value="IG"/>
    <property type="match status" value="3"/>
</dbReference>
<dbReference type="Pfam" id="PF07679">
    <property type="entry name" value="I-set"/>
    <property type="match status" value="1"/>
</dbReference>
<dbReference type="InterPro" id="IPR003598">
    <property type="entry name" value="Ig_sub2"/>
</dbReference>
<feature type="domain" description="Ig-like" evidence="11">
    <location>
        <begin position="316"/>
        <end position="408"/>
    </location>
</feature>
<comment type="caution">
    <text evidence="12">The sequence shown here is derived from an EMBL/GenBank/DDBJ whole genome shotgun (WGS) entry which is preliminary data.</text>
</comment>
<dbReference type="InterPro" id="IPR036179">
    <property type="entry name" value="Ig-like_dom_sf"/>
</dbReference>
<sequence>MLRWISVTLTITGACFFIVCDLRESVGGKIHKKKESVKWLSNYGKMVSPKFRHYHPQLSPNEDESDTPYTKTEKQSRRSLDGSKHVNLRRLNDTVGEEARPEFAKNIQNITIAVGRDVKMECVVNNLGRFRVAWLRVETKTVLTMHRHVISRNYRIELSNSEHRVYVLHIKSVQEEDRGSYMCQVNTVPMLFQIGHLDVVVPPDIVEEGTSSDLFAREGTDVSLKCAARGRPEPWYTWRREDNKPVVAGNWQNSNIAHIIRLTDDRPPFKNVTVHEGAELIISRVSRLHMGVYLCIASNGVPPAVSRRIQLQVNFPPMIWIPNQLVGAPIGGNVTVECNTEAHPESINYWSRHDGDMVSHGDKFDVVLRITTYKVNMGLTVRGVTQEDFGTYKCFARNSLGSTEGTIRLYEIHVPHSVKEPSSAKIHSLGGSSDKKGSLSDEDSGDSSEEKYPNTSVDIYKASNSAFQSCYLKITHVTISISVIVANSHWLLYPRT</sequence>
<dbReference type="AlphaFoldDB" id="A0AAV6V7T0"/>
<feature type="domain" description="Ig-like" evidence="11">
    <location>
        <begin position="203"/>
        <end position="306"/>
    </location>
</feature>
<dbReference type="PROSITE" id="PS51257">
    <property type="entry name" value="PROKAR_LIPOPROTEIN"/>
    <property type="match status" value="1"/>
</dbReference>
<evidence type="ECO:0000259" key="11">
    <source>
        <dbReference type="PROSITE" id="PS50835"/>
    </source>
</evidence>
<dbReference type="GO" id="GO:0005886">
    <property type="term" value="C:plasma membrane"/>
    <property type="evidence" value="ECO:0007669"/>
    <property type="project" value="UniProtKB-SubCell"/>
</dbReference>
<evidence type="ECO:0000313" key="12">
    <source>
        <dbReference type="EMBL" id="KAG8191711.1"/>
    </source>
</evidence>
<evidence type="ECO:0000256" key="1">
    <source>
        <dbReference type="ARBA" id="ARBA00004236"/>
    </source>
</evidence>
<evidence type="ECO:0000256" key="2">
    <source>
        <dbReference type="ARBA" id="ARBA00022475"/>
    </source>
</evidence>
<dbReference type="PANTHER" id="PTHR12231">
    <property type="entry name" value="CTX-RELATED TYPE I TRANSMEMBRANE PROTEIN"/>
    <property type="match status" value="1"/>
</dbReference>
<evidence type="ECO:0000256" key="7">
    <source>
        <dbReference type="ARBA" id="ARBA00023180"/>
    </source>
</evidence>
<dbReference type="SUPFAM" id="SSF48726">
    <property type="entry name" value="Immunoglobulin"/>
    <property type="match status" value="3"/>
</dbReference>
<feature type="signal peptide" evidence="10">
    <location>
        <begin position="1"/>
        <end position="17"/>
    </location>
</feature>
<feature type="compositionally biased region" description="Basic and acidic residues" evidence="9">
    <location>
        <begin position="71"/>
        <end position="83"/>
    </location>
</feature>
<feature type="region of interest" description="Disordered" evidence="9">
    <location>
        <begin position="54"/>
        <end position="83"/>
    </location>
</feature>
<keyword evidence="3 10" id="KW-0732">Signal</keyword>
<keyword evidence="6" id="KW-1015">Disulfide bond</keyword>
<proteinExistence type="predicted"/>
<protein>
    <recommendedName>
        <fullName evidence="11">Ig-like domain-containing protein</fullName>
    </recommendedName>
</protein>
<dbReference type="InterPro" id="IPR007110">
    <property type="entry name" value="Ig-like_dom"/>
</dbReference>
<evidence type="ECO:0000256" key="9">
    <source>
        <dbReference type="SAM" id="MobiDB-lite"/>
    </source>
</evidence>
<feature type="chain" id="PRO_5043507375" description="Ig-like domain-containing protein" evidence="10">
    <location>
        <begin position="18"/>
        <end position="496"/>
    </location>
</feature>
<keyword evidence="2" id="KW-1003">Cell membrane</keyword>
<dbReference type="FunFam" id="2.60.40.10:FF:000376">
    <property type="entry name" value="CLUMA_CG000981, isoform A"/>
    <property type="match status" value="1"/>
</dbReference>
<evidence type="ECO:0000256" key="3">
    <source>
        <dbReference type="ARBA" id="ARBA00022729"/>
    </source>
</evidence>
<feature type="domain" description="Ig-like" evidence="11">
    <location>
        <begin position="101"/>
        <end position="186"/>
    </location>
</feature>
<evidence type="ECO:0000256" key="8">
    <source>
        <dbReference type="ARBA" id="ARBA00023319"/>
    </source>
</evidence>
<keyword evidence="5" id="KW-0472">Membrane</keyword>
<dbReference type="PANTHER" id="PTHR12231:SF253">
    <property type="entry name" value="DPR-INTERACTING PROTEIN ETA, ISOFORM B-RELATED"/>
    <property type="match status" value="1"/>
</dbReference>
<evidence type="ECO:0000313" key="13">
    <source>
        <dbReference type="Proteomes" id="UP000827092"/>
    </source>
</evidence>
<evidence type="ECO:0000256" key="10">
    <source>
        <dbReference type="SAM" id="SignalP"/>
    </source>
</evidence>
<dbReference type="InterPro" id="IPR013783">
    <property type="entry name" value="Ig-like_fold"/>
</dbReference>
<evidence type="ECO:0000256" key="5">
    <source>
        <dbReference type="ARBA" id="ARBA00023136"/>
    </source>
</evidence>
<keyword evidence="4" id="KW-0677">Repeat</keyword>
<keyword evidence="7" id="KW-0325">Glycoprotein</keyword>
<dbReference type="FunFam" id="2.60.40.10:FF:000328">
    <property type="entry name" value="CLUMA_CG000981, isoform A"/>
    <property type="match status" value="1"/>
</dbReference>
<name>A0AAV6V7T0_9ARAC</name>
<keyword evidence="13" id="KW-1185">Reference proteome</keyword>
<organism evidence="12 13">
    <name type="scientific">Oedothorax gibbosus</name>
    <dbReference type="NCBI Taxonomy" id="931172"/>
    <lineage>
        <taxon>Eukaryota</taxon>
        <taxon>Metazoa</taxon>
        <taxon>Ecdysozoa</taxon>
        <taxon>Arthropoda</taxon>
        <taxon>Chelicerata</taxon>
        <taxon>Arachnida</taxon>
        <taxon>Araneae</taxon>
        <taxon>Araneomorphae</taxon>
        <taxon>Entelegynae</taxon>
        <taxon>Araneoidea</taxon>
        <taxon>Linyphiidae</taxon>
        <taxon>Erigoninae</taxon>
        <taxon>Oedothorax</taxon>
    </lineage>
</organism>
<feature type="region of interest" description="Disordered" evidence="9">
    <location>
        <begin position="421"/>
        <end position="453"/>
    </location>
</feature>
<gene>
    <name evidence="12" type="ORF">JTE90_008776</name>
</gene>
<accession>A0AAV6V7T0</accession>
<reference evidence="12 13" key="1">
    <citation type="journal article" date="2022" name="Nat. Ecol. Evol.">
        <title>A masculinizing supergene underlies an exaggerated male reproductive morph in a spider.</title>
        <authorList>
            <person name="Hendrickx F."/>
            <person name="De Corte Z."/>
            <person name="Sonet G."/>
            <person name="Van Belleghem S.M."/>
            <person name="Kostlbacher S."/>
            <person name="Vangestel C."/>
        </authorList>
    </citation>
    <scope>NUCLEOTIDE SEQUENCE [LARGE SCALE GENOMIC DNA]</scope>
    <source>
        <strain evidence="12">W744_W776</strain>
    </source>
</reference>
<comment type="subcellular location">
    <subcellularLocation>
        <location evidence="1">Cell membrane</location>
    </subcellularLocation>
</comment>
<dbReference type="GO" id="GO:0043005">
    <property type="term" value="C:neuron projection"/>
    <property type="evidence" value="ECO:0007669"/>
    <property type="project" value="TreeGrafter"/>
</dbReference>
<dbReference type="InterPro" id="IPR013098">
    <property type="entry name" value="Ig_I-set"/>
</dbReference>
<dbReference type="Proteomes" id="UP000827092">
    <property type="component" value="Unassembled WGS sequence"/>
</dbReference>
<dbReference type="Pfam" id="PF13927">
    <property type="entry name" value="Ig_3"/>
    <property type="match status" value="2"/>
</dbReference>
<keyword evidence="8" id="KW-0393">Immunoglobulin domain</keyword>
<dbReference type="InterPro" id="IPR003599">
    <property type="entry name" value="Ig_sub"/>
</dbReference>
<dbReference type="Gene3D" id="2.60.40.10">
    <property type="entry name" value="Immunoglobulins"/>
    <property type="match status" value="3"/>
</dbReference>
<evidence type="ECO:0000256" key="6">
    <source>
        <dbReference type="ARBA" id="ARBA00023157"/>
    </source>
</evidence>